<comment type="caution">
    <text evidence="1">The sequence shown here is derived from an EMBL/GenBank/DDBJ whole genome shotgun (WGS) entry which is preliminary data.</text>
</comment>
<name>A0ABX9EQR4_9GAMM</name>
<sequence>MRGVFLFWALHKLLGELVWCVTASGLAFRRNACAPVIEEEEIKGNIGLLAKYLAQAVISPILLQQI</sequence>
<keyword evidence="2" id="KW-1185">Reference proteome</keyword>
<evidence type="ECO:0000313" key="2">
    <source>
        <dbReference type="Proteomes" id="UP000250186"/>
    </source>
</evidence>
<proteinExistence type="predicted"/>
<reference evidence="1 2" key="1">
    <citation type="submission" date="2016-02" db="EMBL/GenBank/DDBJ databases">
        <title>Species-wide whole genome sequencing reveals diversity, host range in Lonsdalea quercina.</title>
        <authorList>
            <person name="Li Y."/>
        </authorList>
    </citation>
    <scope>NUCLEOTIDE SEQUENCE [LARGE SCALE GENOMIC DNA]</scope>
    <source>
        <strain evidence="1 2">CFCC 12721</strain>
    </source>
</reference>
<gene>
    <name evidence="1" type="ORF">AU492_13835</name>
</gene>
<dbReference type="EMBL" id="LUSW01000035">
    <property type="protein sequence ID" value="RAT31893.1"/>
    <property type="molecule type" value="Genomic_DNA"/>
</dbReference>
<evidence type="ECO:0008006" key="3">
    <source>
        <dbReference type="Google" id="ProtNLM"/>
    </source>
</evidence>
<accession>A0ABX9EQR4</accession>
<organism evidence="1 2">
    <name type="scientific">Lonsdalea populi</name>
    <dbReference type="NCBI Taxonomy" id="1172565"/>
    <lineage>
        <taxon>Bacteria</taxon>
        <taxon>Pseudomonadati</taxon>
        <taxon>Pseudomonadota</taxon>
        <taxon>Gammaproteobacteria</taxon>
        <taxon>Enterobacterales</taxon>
        <taxon>Pectobacteriaceae</taxon>
        <taxon>Lonsdalea</taxon>
    </lineage>
</organism>
<dbReference type="Proteomes" id="UP000250186">
    <property type="component" value="Unassembled WGS sequence"/>
</dbReference>
<evidence type="ECO:0000313" key="1">
    <source>
        <dbReference type="EMBL" id="RAT31893.1"/>
    </source>
</evidence>
<protein>
    <recommendedName>
        <fullName evidence="3">Secreted protein</fullName>
    </recommendedName>
</protein>